<accession>A0A4S2MN91</accession>
<dbReference type="STRING" id="341454.A0A4S2MN91"/>
<dbReference type="SUPFAM" id="SSF51735">
    <property type="entry name" value="NAD(P)-binding Rossmann-fold domains"/>
    <property type="match status" value="1"/>
</dbReference>
<proteinExistence type="predicted"/>
<name>A0A4S2MN91_9PEZI</name>
<dbReference type="OrthoDB" id="63935at2759"/>
<dbReference type="AlphaFoldDB" id="A0A4S2MN91"/>
<sequence length="229" mass="25428">VVRSPKKLQFLLTNRGISSETISTHLTIYHGSITDFFAVQSTLQNCNTIILSIDGAPQFLPNPLRPTLDQPEICHIAITTILTVLTNLITSSGATYNPRVLVALSSTGTSHVRDVPLLLRPLYAWLLPVAHADKREMEREIDMVPDGVLRGWVVVMPALLTDGGEPGEVKVRAGWEMKRAEEVGGRWGGVEGVAVGYTVSREDVGAWVFKEVVEREERGWWEKKVRLAY</sequence>
<organism evidence="1 2">
    <name type="scientific">Ascodesmis nigricans</name>
    <dbReference type="NCBI Taxonomy" id="341454"/>
    <lineage>
        <taxon>Eukaryota</taxon>
        <taxon>Fungi</taxon>
        <taxon>Dikarya</taxon>
        <taxon>Ascomycota</taxon>
        <taxon>Pezizomycotina</taxon>
        <taxon>Pezizomycetes</taxon>
        <taxon>Pezizales</taxon>
        <taxon>Ascodesmidaceae</taxon>
        <taxon>Ascodesmis</taxon>
    </lineage>
</organism>
<dbReference type="Proteomes" id="UP000298138">
    <property type="component" value="Unassembled WGS sequence"/>
</dbReference>
<feature type="non-terminal residue" evidence="1">
    <location>
        <position position="1"/>
    </location>
</feature>
<gene>
    <name evidence="1" type="ORF">EX30DRAFT_309848</name>
</gene>
<evidence type="ECO:0008006" key="3">
    <source>
        <dbReference type="Google" id="ProtNLM"/>
    </source>
</evidence>
<dbReference type="EMBL" id="ML220140">
    <property type="protein sequence ID" value="TGZ78601.1"/>
    <property type="molecule type" value="Genomic_DNA"/>
</dbReference>
<evidence type="ECO:0000313" key="1">
    <source>
        <dbReference type="EMBL" id="TGZ78601.1"/>
    </source>
</evidence>
<dbReference type="Gene3D" id="3.40.50.720">
    <property type="entry name" value="NAD(P)-binding Rossmann-like Domain"/>
    <property type="match status" value="1"/>
</dbReference>
<protein>
    <recommendedName>
        <fullName evidence="3">NAD(P)-binding domain-containing protein</fullName>
    </recommendedName>
</protein>
<dbReference type="InParanoid" id="A0A4S2MN91"/>
<keyword evidence="2" id="KW-1185">Reference proteome</keyword>
<dbReference type="InterPro" id="IPR036291">
    <property type="entry name" value="NAD(P)-bd_dom_sf"/>
</dbReference>
<evidence type="ECO:0000313" key="2">
    <source>
        <dbReference type="Proteomes" id="UP000298138"/>
    </source>
</evidence>
<reference evidence="1 2" key="1">
    <citation type="submission" date="2019-04" db="EMBL/GenBank/DDBJ databases">
        <title>Comparative genomics and transcriptomics to analyze fruiting body development in filamentous ascomycetes.</title>
        <authorList>
            <consortium name="DOE Joint Genome Institute"/>
            <person name="Lutkenhaus R."/>
            <person name="Traeger S."/>
            <person name="Breuer J."/>
            <person name="Kuo A."/>
            <person name="Lipzen A."/>
            <person name="Pangilinan J."/>
            <person name="Dilworth D."/>
            <person name="Sandor L."/>
            <person name="Poggeler S."/>
            <person name="Barry K."/>
            <person name="Grigoriev I.V."/>
            <person name="Nowrousian M."/>
        </authorList>
    </citation>
    <scope>NUCLEOTIDE SEQUENCE [LARGE SCALE GENOMIC DNA]</scope>
    <source>
        <strain evidence="1 2">CBS 389.68</strain>
    </source>
</reference>